<keyword evidence="1" id="KW-0788">Thiol protease</keyword>
<name>A0A127A3U3_9MICC</name>
<evidence type="ECO:0000313" key="5">
    <source>
        <dbReference type="Proteomes" id="UP000070134"/>
    </source>
</evidence>
<dbReference type="STRING" id="37927.SA2016_3111"/>
<feature type="compositionally biased region" description="Gly residues" evidence="2">
    <location>
        <begin position="352"/>
        <end position="365"/>
    </location>
</feature>
<proteinExistence type="predicted"/>
<organism evidence="4 5">
    <name type="scientific">Sinomonas atrocyanea</name>
    <dbReference type="NCBI Taxonomy" id="37927"/>
    <lineage>
        <taxon>Bacteria</taxon>
        <taxon>Bacillati</taxon>
        <taxon>Actinomycetota</taxon>
        <taxon>Actinomycetes</taxon>
        <taxon>Micrococcales</taxon>
        <taxon>Micrococcaceae</taxon>
        <taxon>Sinomonas</taxon>
    </lineage>
</organism>
<dbReference type="EMBL" id="CP014518">
    <property type="protein sequence ID" value="AMM33776.1"/>
    <property type="molecule type" value="Genomic_DNA"/>
</dbReference>
<feature type="region of interest" description="Disordered" evidence="2">
    <location>
        <begin position="81"/>
        <end position="142"/>
    </location>
</feature>
<feature type="active site" evidence="1">
    <location>
        <position position="457"/>
    </location>
</feature>
<dbReference type="Gene3D" id="1.10.287.1060">
    <property type="entry name" value="ESAT-6-like"/>
    <property type="match status" value="1"/>
</dbReference>
<evidence type="ECO:0000256" key="2">
    <source>
        <dbReference type="SAM" id="MobiDB-lite"/>
    </source>
</evidence>
<feature type="domain" description="Calpain catalytic" evidence="3">
    <location>
        <begin position="249"/>
        <end position="479"/>
    </location>
</feature>
<feature type="active site" evidence="1">
    <location>
        <position position="473"/>
    </location>
</feature>
<reference evidence="4 5" key="1">
    <citation type="submission" date="2016-02" db="EMBL/GenBank/DDBJ databases">
        <title>Complete genome of Sinomonas atrocyanea KCTC 3377.</title>
        <authorList>
            <person name="Kim K.M."/>
        </authorList>
    </citation>
    <scope>NUCLEOTIDE SEQUENCE [LARGE SCALE GENOMIC DNA]</scope>
    <source>
        <strain evidence="4 5">KCTC 3377</strain>
    </source>
</reference>
<evidence type="ECO:0000313" key="4">
    <source>
        <dbReference type="EMBL" id="AMM33776.1"/>
    </source>
</evidence>
<dbReference type="SUPFAM" id="SSF54001">
    <property type="entry name" value="Cysteine proteinases"/>
    <property type="match status" value="1"/>
</dbReference>
<sequence precursor="true">MGEKVGADVEALRGAARAMLARAGRLEQTSRDVDRLVRLDGIWAGQDAEAFGAAWFGSARPQLLLVATAVKSAGETMLRNADAQEATSSELGSAGQGGHGEGGQGGTRPPSGAPAPDPVSSDAGPTADHSTPRFPDPGAADLTTRQLDDLKGRLHDAATDGGLGDFFGGNEGDIAALRAALAALRPAELDQFLRSCSDVELRRLGQTVAGGNGGLFDWDGTSAFDRQSLLDTMLAKASPGQVARVGSLIPWAQPDAQAMGDQARGQGGDASNRWMTPAGPVVSAHPQGPEDIRQGGYGTCVVDSAAGALVTADPNWARDHVADNGNGTVSVKLYDGGHERWVTVSASLPDDGQGGQKGAKPGPGGNWNAYVEKALAQVYTDDDGRDGPGDAVYGPGHYRAIEGNYGPDVLKYLTPSSTAQDHDPATLWDAVRDRRPAIVSTFGTKPDGAPSGYIAGHEFFATGMDGDKVVLQNPWGPSETKLVITRDQYAAYFQNATVVSR</sequence>
<dbReference type="RefSeq" id="WP_229710887.1">
    <property type="nucleotide sequence ID" value="NZ_BJMO01000021.1"/>
</dbReference>
<dbReference type="InterPro" id="IPR038765">
    <property type="entry name" value="Papain-like_cys_pep_sf"/>
</dbReference>
<dbReference type="Proteomes" id="UP000070134">
    <property type="component" value="Chromosome"/>
</dbReference>
<feature type="active site" evidence="1">
    <location>
        <position position="300"/>
    </location>
</feature>
<protein>
    <recommendedName>
        <fullName evidence="3">Calpain catalytic domain-containing protein</fullName>
    </recommendedName>
</protein>
<dbReference type="AlphaFoldDB" id="A0A127A3U3"/>
<feature type="compositionally biased region" description="Gly residues" evidence="2">
    <location>
        <begin position="94"/>
        <end position="106"/>
    </location>
</feature>
<feature type="region of interest" description="Disordered" evidence="2">
    <location>
        <begin position="346"/>
        <end position="366"/>
    </location>
</feature>
<gene>
    <name evidence="4" type="ORF">SA2016_3111</name>
</gene>
<keyword evidence="1" id="KW-0378">Hydrolase</keyword>
<evidence type="ECO:0000259" key="3">
    <source>
        <dbReference type="PROSITE" id="PS50203"/>
    </source>
</evidence>
<dbReference type="InterPro" id="IPR001300">
    <property type="entry name" value="Peptidase_C2_calpain_cat"/>
</dbReference>
<dbReference type="GO" id="GO:0004198">
    <property type="term" value="F:calcium-dependent cysteine-type endopeptidase activity"/>
    <property type="evidence" value="ECO:0007669"/>
    <property type="project" value="InterPro"/>
</dbReference>
<dbReference type="KEGG" id="satk:SA2016_3111"/>
<evidence type="ECO:0000256" key="1">
    <source>
        <dbReference type="PROSITE-ProRule" id="PRU00239"/>
    </source>
</evidence>
<keyword evidence="1" id="KW-0645">Protease</keyword>
<accession>A0A127A3U3</accession>
<keyword evidence="5" id="KW-1185">Reference proteome</keyword>
<dbReference type="GO" id="GO:0006508">
    <property type="term" value="P:proteolysis"/>
    <property type="evidence" value="ECO:0007669"/>
    <property type="project" value="UniProtKB-KW"/>
</dbReference>
<dbReference type="PROSITE" id="PS50203">
    <property type="entry name" value="CALPAIN_CAT"/>
    <property type="match status" value="1"/>
</dbReference>